<evidence type="ECO:0000259" key="2">
    <source>
        <dbReference type="Pfam" id="PF20789"/>
    </source>
</evidence>
<dbReference type="KEGG" id="ima:PO878_14390"/>
<dbReference type="PANTHER" id="PTHR38110:SF1">
    <property type="entry name" value="THIOESTERASE DOMAIN-CONTAINING PROTEIN"/>
    <property type="match status" value="1"/>
</dbReference>
<accession>A0AAE9Y3D0</accession>
<name>A0AAE9Y3D0_9ACTN</name>
<dbReference type="PANTHER" id="PTHR38110">
    <property type="entry name" value="CHROMOSOME 23, WHOLE GENOME SHOTGUN SEQUENCE"/>
    <property type="match status" value="1"/>
</dbReference>
<dbReference type="InterPro" id="IPR049450">
    <property type="entry name" value="ACOT8-like_C"/>
</dbReference>
<reference evidence="3" key="1">
    <citation type="submission" date="2023-01" db="EMBL/GenBank/DDBJ databases">
        <title>The diversity of Class Acidimicrobiia in South China Sea sediment environments and the proposal of Iamia marina sp. nov., a novel species of the genus Iamia.</title>
        <authorList>
            <person name="He Y."/>
            <person name="Tian X."/>
        </authorList>
    </citation>
    <scope>NUCLEOTIDE SEQUENCE</scope>
    <source>
        <strain evidence="3">DSM 19957</strain>
    </source>
</reference>
<organism evidence="3 4">
    <name type="scientific">Iamia majanohamensis</name>
    <dbReference type="NCBI Taxonomy" id="467976"/>
    <lineage>
        <taxon>Bacteria</taxon>
        <taxon>Bacillati</taxon>
        <taxon>Actinomycetota</taxon>
        <taxon>Acidimicrobiia</taxon>
        <taxon>Acidimicrobiales</taxon>
        <taxon>Iamiaceae</taxon>
        <taxon>Iamia</taxon>
    </lineage>
</organism>
<gene>
    <name evidence="3" type="ORF">PO878_14390</name>
</gene>
<evidence type="ECO:0000313" key="3">
    <source>
        <dbReference type="EMBL" id="WCO65690.1"/>
    </source>
</evidence>
<dbReference type="InterPro" id="IPR042171">
    <property type="entry name" value="Acyl-CoA_hotdog"/>
</dbReference>
<proteinExistence type="predicted"/>
<dbReference type="Gene3D" id="2.40.160.210">
    <property type="entry name" value="Acyl-CoA thioesterase, double hotdog domain"/>
    <property type="match status" value="1"/>
</dbReference>
<dbReference type="InterPro" id="IPR052389">
    <property type="entry name" value="Sec_Metab_Biosynth-Assoc"/>
</dbReference>
<dbReference type="InterPro" id="IPR049449">
    <property type="entry name" value="TesB_ACOT8-like_N"/>
</dbReference>
<dbReference type="Pfam" id="PF20789">
    <property type="entry name" value="4HBT_3C"/>
    <property type="match status" value="1"/>
</dbReference>
<sequence length="279" mass="30215">MGDLGIDTAVEQVGQGRYRATLSADWEIWGPMGGYVAAVALRAVGAASPFDRPATFSCHYLSVAAFGPVDIAVETRRQGRTVASHRVEVSQEGRAVLDATAWSVGEVEGLEHDETVAPEVPGPDVLPGIRDLLPDDAPGSPFWENLESRPVHFEQPWPPDGPRPARWQEWLRFRPTATFDDPWADAARSVVLVDLPSWPAAHRPHAWREPAFIAPTLDLNVAFHQPTTGEEWLLCDGSAPLSTGGLFGWTARVWSPGGALHASGGGQCLYRRVPAPPPT</sequence>
<dbReference type="Pfam" id="PF13622">
    <property type="entry name" value="4HBT_3"/>
    <property type="match status" value="1"/>
</dbReference>
<dbReference type="Proteomes" id="UP001216390">
    <property type="component" value="Chromosome"/>
</dbReference>
<feature type="domain" description="Acyl-CoA thioesterase-like N-terminal HotDog" evidence="1">
    <location>
        <begin position="23"/>
        <end position="102"/>
    </location>
</feature>
<feature type="domain" description="Acyl-CoA thioesterase-like C-terminal" evidence="2">
    <location>
        <begin position="136"/>
        <end position="262"/>
    </location>
</feature>
<protein>
    <submittedName>
        <fullName evidence="3">Thioesterase family protein</fullName>
    </submittedName>
</protein>
<evidence type="ECO:0000259" key="1">
    <source>
        <dbReference type="Pfam" id="PF13622"/>
    </source>
</evidence>
<keyword evidence="4" id="KW-1185">Reference proteome</keyword>
<dbReference type="EMBL" id="CP116942">
    <property type="protein sequence ID" value="WCO65690.1"/>
    <property type="molecule type" value="Genomic_DNA"/>
</dbReference>
<dbReference type="AlphaFoldDB" id="A0AAE9Y3D0"/>
<dbReference type="InterPro" id="IPR029069">
    <property type="entry name" value="HotDog_dom_sf"/>
</dbReference>
<evidence type="ECO:0000313" key="4">
    <source>
        <dbReference type="Proteomes" id="UP001216390"/>
    </source>
</evidence>
<dbReference type="SUPFAM" id="SSF54637">
    <property type="entry name" value="Thioesterase/thiol ester dehydrase-isomerase"/>
    <property type="match status" value="2"/>
</dbReference>
<dbReference type="RefSeq" id="WP_272735217.1">
    <property type="nucleotide sequence ID" value="NZ_CP116942.1"/>
</dbReference>